<reference evidence="4" key="1">
    <citation type="journal article" date="2021" name="Nat. Commun.">
        <title>Genetic determinants of endophytism in the Arabidopsis root mycobiome.</title>
        <authorList>
            <person name="Mesny F."/>
            <person name="Miyauchi S."/>
            <person name="Thiergart T."/>
            <person name="Pickel B."/>
            <person name="Atanasova L."/>
            <person name="Karlsson M."/>
            <person name="Huettel B."/>
            <person name="Barry K.W."/>
            <person name="Haridas S."/>
            <person name="Chen C."/>
            <person name="Bauer D."/>
            <person name="Andreopoulos W."/>
            <person name="Pangilinan J."/>
            <person name="LaButti K."/>
            <person name="Riley R."/>
            <person name="Lipzen A."/>
            <person name="Clum A."/>
            <person name="Drula E."/>
            <person name="Henrissat B."/>
            <person name="Kohler A."/>
            <person name="Grigoriev I.V."/>
            <person name="Martin F.M."/>
            <person name="Hacquard S."/>
        </authorList>
    </citation>
    <scope>NUCLEOTIDE SEQUENCE</scope>
    <source>
        <strain evidence="4">MPI-CAGE-AT-0021</strain>
    </source>
</reference>
<evidence type="ECO:0000256" key="2">
    <source>
        <dbReference type="SAM" id="MobiDB-lite"/>
    </source>
</evidence>
<feature type="domain" description="NACHT" evidence="3">
    <location>
        <begin position="375"/>
        <end position="398"/>
    </location>
</feature>
<dbReference type="Pfam" id="PF24883">
    <property type="entry name" value="NPHP3_N"/>
    <property type="match status" value="1"/>
</dbReference>
<dbReference type="PANTHER" id="PTHR10039">
    <property type="entry name" value="AMELOGENIN"/>
    <property type="match status" value="1"/>
</dbReference>
<feature type="compositionally biased region" description="Pro residues" evidence="2">
    <location>
        <begin position="21"/>
        <end position="40"/>
    </location>
</feature>
<feature type="compositionally biased region" description="Pro residues" evidence="2">
    <location>
        <begin position="49"/>
        <end position="61"/>
    </location>
</feature>
<keyword evidence="5" id="KW-1185">Reference proteome</keyword>
<evidence type="ECO:0000313" key="4">
    <source>
        <dbReference type="EMBL" id="KAH7146737.1"/>
    </source>
</evidence>
<evidence type="ECO:0000259" key="3">
    <source>
        <dbReference type="PROSITE" id="PS50837"/>
    </source>
</evidence>
<protein>
    <recommendedName>
        <fullName evidence="3">NACHT domain-containing protein</fullName>
    </recommendedName>
</protein>
<dbReference type="EMBL" id="JAGMUU010000008">
    <property type="protein sequence ID" value="KAH7146737.1"/>
    <property type="molecule type" value="Genomic_DNA"/>
</dbReference>
<feature type="region of interest" description="Disordered" evidence="2">
    <location>
        <begin position="1"/>
        <end position="68"/>
    </location>
</feature>
<organism evidence="4 5">
    <name type="scientific">Dactylonectria estremocensis</name>
    <dbReference type="NCBI Taxonomy" id="1079267"/>
    <lineage>
        <taxon>Eukaryota</taxon>
        <taxon>Fungi</taxon>
        <taxon>Dikarya</taxon>
        <taxon>Ascomycota</taxon>
        <taxon>Pezizomycotina</taxon>
        <taxon>Sordariomycetes</taxon>
        <taxon>Hypocreomycetidae</taxon>
        <taxon>Hypocreales</taxon>
        <taxon>Nectriaceae</taxon>
        <taxon>Dactylonectria</taxon>
    </lineage>
</organism>
<comment type="caution">
    <text evidence="4">The sequence shown here is derived from an EMBL/GenBank/DDBJ whole genome shotgun (WGS) entry which is preliminary data.</text>
</comment>
<keyword evidence="1" id="KW-0677">Repeat</keyword>
<dbReference type="OrthoDB" id="538223at2759"/>
<dbReference type="InterPro" id="IPR056884">
    <property type="entry name" value="NPHP3-like_N"/>
</dbReference>
<evidence type="ECO:0000313" key="5">
    <source>
        <dbReference type="Proteomes" id="UP000717696"/>
    </source>
</evidence>
<dbReference type="InterPro" id="IPR031359">
    <property type="entry name" value="NACHT_N"/>
</dbReference>
<evidence type="ECO:0000256" key="1">
    <source>
        <dbReference type="ARBA" id="ARBA00022737"/>
    </source>
</evidence>
<dbReference type="PANTHER" id="PTHR10039:SF14">
    <property type="entry name" value="NACHT DOMAIN-CONTAINING PROTEIN"/>
    <property type="match status" value="1"/>
</dbReference>
<accession>A0A9P9EXD1</accession>
<dbReference type="InterPro" id="IPR007111">
    <property type="entry name" value="NACHT_NTPase"/>
</dbReference>
<dbReference type="Pfam" id="PF17100">
    <property type="entry name" value="NACHT_N"/>
    <property type="match status" value="1"/>
</dbReference>
<feature type="non-terminal residue" evidence="4">
    <location>
        <position position="1"/>
    </location>
</feature>
<dbReference type="AlphaFoldDB" id="A0A9P9EXD1"/>
<name>A0A9P9EXD1_9HYPO</name>
<dbReference type="PROSITE" id="PS50837">
    <property type="entry name" value="NACHT"/>
    <property type="match status" value="1"/>
</dbReference>
<dbReference type="Proteomes" id="UP000717696">
    <property type="component" value="Unassembled WGS sequence"/>
</dbReference>
<gene>
    <name evidence="4" type="ORF">B0J13DRAFT_473574</name>
</gene>
<sequence>MAPRLFRKLESKFKSTRQTPPLEPALAAPPTPPIPSPTPSQPASEPTSKPSPRPTPSPTPSAGPETSSLSLQERLWNQAYDELKANEFKIVEAYEKILSAELHRGNLTSAAFESRGIEIGQTREARWGQMKQLVQAGLERTQKEAAVKRGIDDGLQAVHAVKGAIDKAVQAAPEAAIAWVGVCFGLEILSNPVTEAGINRRGIAYVISRMEWYWNLVYLLLDENTAEKSTGLRAELEKHIIQLYQKLLLFQIKSVCLYSRNQAAVLFRDMFKLDDWDGQLNEIMDAENVVQRESDQYNTEQVKSHLQNLATIAHSQEKRHQDDKDEQCLKDLHVTDPSKDKKRIQDTKGGLLKDSYGWILDHSGFQRFRDDPQSRLLWIKGDPGKGKTMLLCGIIDEL</sequence>
<proteinExistence type="predicted"/>